<dbReference type="EMBL" id="UYRV01029043">
    <property type="protein sequence ID" value="VDK83043.1"/>
    <property type="molecule type" value="Genomic_DNA"/>
</dbReference>
<feature type="region of interest" description="Disordered" evidence="1">
    <location>
        <begin position="55"/>
        <end position="74"/>
    </location>
</feature>
<proteinExistence type="predicted"/>
<organism evidence="2 3">
    <name type="scientific">Cylicostephanus goldi</name>
    <name type="common">Nematode worm</name>
    <dbReference type="NCBI Taxonomy" id="71465"/>
    <lineage>
        <taxon>Eukaryota</taxon>
        <taxon>Metazoa</taxon>
        <taxon>Ecdysozoa</taxon>
        <taxon>Nematoda</taxon>
        <taxon>Chromadorea</taxon>
        <taxon>Rhabditida</taxon>
        <taxon>Rhabditina</taxon>
        <taxon>Rhabditomorpha</taxon>
        <taxon>Strongyloidea</taxon>
        <taxon>Strongylidae</taxon>
        <taxon>Cylicostephanus</taxon>
    </lineage>
</organism>
<accession>A0A3P6TIQ0</accession>
<dbReference type="Proteomes" id="UP000271889">
    <property type="component" value="Unassembled WGS sequence"/>
</dbReference>
<keyword evidence="3" id="KW-1185">Reference proteome</keyword>
<evidence type="ECO:0000313" key="2">
    <source>
        <dbReference type="EMBL" id="VDK83043.1"/>
    </source>
</evidence>
<evidence type="ECO:0000313" key="3">
    <source>
        <dbReference type="Proteomes" id="UP000271889"/>
    </source>
</evidence>
<name>A0A3P6TIQ0_CYLGO</name>
<dbReference type="AlphaFoldDB" id="A0A3P6TIQ0"/>
<protein>
    <submittedName>
        <fullName evidence="2">Uncharacterized protein</fullName>
    </submittedName>
</protein>
<reference evidence="2 3" key="1">
    <citation type="submission" date="2018-11" db="EMBL/GenBank/DDBJ databases">
        <authorList>
            <consortium name="Pathogen Informatics"/>
        </authorList>
    </citation>
    <scope>NUCLEOTIDE SEQUENCE [LARGE SCALE GENOMIC DNA]</scope>
</reference>
<gene>
    <name evidence="2" type="ORF">CGOC_LOCUS8068</name>
</gene>
<sequence>MPILSRYSASTQPALRIPQLVSRSYSNAQNDELERTKFKQSQDYFNQYIEEYYEDDQEEEQQSTSEKPKDEPCVDSLDGLVTILRQERAQNIVVLALGHDGPGVVDIMVRLVAFITPTYMCNGDSSAQCITSLRAYCGALPLHFCTYENDLHIDLVISSELFFALNVLNRY</sequence>
<evidence type="ECO:0000256" key="1">
    <source>
        <dbReference type="SAM" id="MobiDB-lite"/>
    </source>
</evidence>